<dbReference type="InterPro" id="IPR018378">
    <property type="entry name" value="C-type_lectin_CS"/>
</dbReference>
<keyword evidence="5" id="KW-1185">Reference proteome</keyword>
<evidence type="ECO:0000256" key="1">
    <source>
        <dbReference type="ARBA" id="ARBA00023157"/>
    </source>
</evidence>
<dbReference type="InterPro" id="IPR016186">
    <property type="entry name" value="C-type_lectin-like/link_sf"/>
</dbReference>
<sequence length="168" mass="18658">MAAVSMYEIFCVLLVLTVTTQVSGDCPSGFLVHANSCYMDFNIQATWAEASMICDVYGGYLAEIGDEHEQHFIAGYISRKTKSSYKPGIFWLGASDLLTEGEWMWSNSDTYLTYKNFAPGEPNNAAGGEHCLEFDFSGNFQWNDNNCENLYNFVCEVPMKISTGGIIG</sequence>
<dbReference type="EMBL" id="NEDP02004518">
    <property type="protein sequence ID" value="OWF45339.1"/>
    <property type="molecule type" value="Genomic_DNA"/>
</dbReference>
<dbReference type="AlphaFoldDB" id="A0A210Q9H9"/>
<dbReference type="Gene3D" id="3.10.100.10">
    <property type="entry name" value="Mannose-Binding Protein A, subunit A"/>
    <property type="match status" value="1"/>
</dbReference>
<organism evidence="4 5">
    <name type="scientific">Mizuhopecten yessoensis</name>
    <name type="common">Japanese scallop</name>
    <name type="synonym">Patinopecten yessoensis</name>
    <dbReference type="NCBI Taxonomy" id="6573"/>
    <lineage>
        <taxon>Eukaryota</taxon>
        <taxon>Metazoa</taxon>
        <taxon>Spiralia</taxon>
        <taxon>Lophotrochozoa</taxon>
        <taxon>Mollusca</taxon>
        <taxon>Bivalvia</taxon>
        <taxon>Autobranchia</taxon>
        <taxon>Pteriomorphia</taxon>
        <taxon>Pectinida</taxon>
        <taxon>Pectinoidea</taxon>
        <taxon>Pectinidae</taxon>
        <taxon>Mizuhopecten</taxon>
    </lineage>
</organism>
<evidence type="ECO:0000259" key="3">
    <source>
        <dbReference type="PROSITE" id="PS50041"/>
    </source>
</evidence>
<dbReference type="InterPro" id="IPR050111">
    <property type="entry name" value="C-type_lectin/snaclec_domain"/>
</dbReference>
<accession>A0A210Q9H9</accession>
<reference evidence="4 5" key="1">
    <citation type="journal article" date="2017" name="Nat. Ecol. Evol.">
        <title>Scallop genome provides insights into evolution of bilaterian karyotype and development.</title>
        <authorList>
            <person name="Wang S."/>
            <person name="Zhang J."/>
            <person name="Jiao W."/>
            <person name="Li J."/>
            <person name="Xun X."/>
            <person name="Sun Y."/>
            <person name="Guo X."/>
            <person name="Huan P."/>
            <person name="Dong B."/>
            <person name="Zhang L."/>
            <person name="Hu X."/>
            <person name="Sun X."/>
            <person name="Wang J."/>
            <person name="Zhao C."/>
            <person name="Wang Y."/>
            <person name="Wang D."/>
            <person name="Huang X."/>
            <person name="Wang R."/>
            <person name="Lv J."/>
            <person name="Li Y."/>
            <person name="Zhang Z."/>
            <person name="Liu B."/>
            <person name="Lu W."/>
            <person name="Hui Y."/>
            <person name="Liang J."/>
            <person name="Zhou Z."/>
            <person name="Hou R."/>
            <person name="Li X."/>
            <person name="Liu Y."/>
            <person name="Li H."/>
            <person name="Ning X."/>
            <person name="Lin Y."/>
            <person name="Zhao L."/>
            <person name="Xing Q."/>
            <person name="Dou J."/>
            <person name="Li Y."/>
            <person name="Mao J."/>
            <person name="Guo H."/>
            <person name="Dou H."/>
            <person name="Li T."/>
            <person name="Mu C."/>
            <person name="Jiang W."/>
            <person name="Fu Q."/>
            <person name="Fu X."/>
            <person name="Miao Y."/>
            <person name="Liu J."/>
            <person name="Yu Q."/>
            <person name="Li R."/>
            <person name="Liao H."/>
            <person name="Li X."/>
            <person name="Kong Y."/>
            <person name="Jiang Z."/>
            <person name="Chourrout D."/>
            <person name="Li R."/>
            <person name="Bao Z."/>
        </authorList>
    </citation>
    <scope>NUCLEOTIDE SEQUENCE [LARGE SCALE GENOMIC DNA]</scope>
    <source>
        <strain evidence="4 5">PY_sf001</strain>
    </source>
</reference>
<proteinExistence type="predicted"/>
<dbReference type="SMART" id="SM00034">
    <property type="entry name" value="CLECT"/>
    <property type="match status" value="1"/>
</dbReference>
<name>A0A210Q9H9_MIZYE</name>
<comment type="caution">
    <text evidence="4">The sequence shown here is derived from an EMBL/GenBank/DDBJ whole genome shotgun (WGS) entry which is preliminary data.</text>
</comment>
<keyword evidence="1" id="KW-1015">Disulfide bond</keyword>
<dbReference type="InterPro" id="IPR016187">
    <property type="entry name" value="CTDL_fold"/>
</dbReference>
<keyword evidence="2" id="KW-0732">Signal</keyword>
<dbReference type="InterPro" id="IPR001304">
    <property type="entry name" value="C-type_lectin-like"/>
</dbReference>
<protein>
    <submittedName>
        <fullName evidence="4">Perlucin</fullName>
    </submittedName>
</protein>
<dbReference type="CDD" id="cd00037">
    <property type="entry name" value="CLECT"/>
    <property type="match status" value="1"/>
</dbReference>
<feature type="signal peptide" evidence="2">
    <location>
        <begin position="1"/>
        <end position="24"/>
    </location>
</feature>
<dbReference type="Pfam" id="PF00059">
    <property type="entry name" value="Lectin_C"/>
    <property type="match status" value="1"/>
</dbReference>
<dbReference type="SUPFAM" id="SSF56436">
    <property type="entry name" value="C-type lectin-like"/>
    <property type="match status" value="1"/>
</dbReference>
<feature type="domain" description="C-type lectin" evidence="3">
    <location>
        <begin position="33"/>
        <end position="156"/>
    </location>
</feature>
<evidence type="ECO:0000313" key="5">
    <source>
        <dbReference type="Proteomes" id="UP000242188"/>
    </source>
</evidence>
<dbReference type="PROSITE" id="PS00615">
    <property type="entry name" value="C_TYPE_LECTIN_1"/>
    <property type="match status" value="1"/>
</dbReference>
<evidence type="ECO:0000256" key="2">
    <source>
        <dbReference type="SAM" id="SignalP"/>
    </source>
</evidence>
<dbReference type="PROSITE" id="PS50041">
    <property type="entry name" value="C_TYPE_LECTIN_2"/>
    <property type="match status" value="1"/>
</dbReference>
<feature type="chain" id="PRO_5012261926" evidence="2">
    <location>
        <begin position="25"/>
        <end position="168"/>
    </location>
</feature>
<dbReference type="Proteomes" id="UP000242188">
    <property type="component" value="Unassembled WGS sequence"/>
</dbReference>
<gene>
    <name evidence="4" type="ORF">KP79_PYT17187</name>
</gene>
<dbReference type="PANTHER" id="PTHR22803">
    <property type="entry name" value="MANNOSE, PHOSPHOLIPASE, LECTIN RECEPTOR RELATED"/>
    <property type="match status" value="1"/>
</dbReference>
<evidence type="ECO:0000313" key="4">
    <source>
        <dbReference type="EMBL" id="OWF45339.1"/>
    </source>
</evidence>
<dbReference type="OrthoDB" id="6094625at2759"/>